<keyword evidence="2" id="KW-1185">Reference proteome</keyword>
<sequence length="40" mass="4568">MAEIRMSEQKSDDYDAIIAFWKQTIGLYSKSLPKGSSLCR</sequence>
<organism evidence="1 2">
    <name type="scientific">Sporomusa acidovorans (strain ATCC 49682 / DSM 3132 / Mol)</name>
    <dbReference type="NCBI Taxonomy" id="1123286"/>
    <lineage>
        <taxon>Bacteria</taxon>
        <taxon>Bacillati</taxon>
        <taxon>Bacillota</taxon>
        <taxon>Negativicutes</taxon>
        <taxon>Selenomonadales</taxon>
        <taxon>Sporomusaceae</taxon>
        <taxon>Sporomusa</taxon>
    </lineage>
</organism>
<evidence type="ECO:0008006" key="3">
    <source>
        <dbReference type="Google" id="ProtNLM"/>
    </source>
</evidence>
<dbReference type="Proteomes" id="UP000216052">
    <property type="component" value="Chromosome"/>
</dbReference>
<evidence type="ECO:0000313" key="1">
    <source>
        <dbReference type="EMBL" id="XFO73588.1"/>
    </source>
</evidence>
<name>A0ABZ3J6C4_SPOA4</name>
<dbReference type="RefSeq" id="WP_281241558.1">
    <property type="nucleotide sequence ID" value="NZ_CP155571.1"/>
</dbReference>
<reference evidence="1" key="1">
    <citation type="submission" date="2024-05" db="EMBL/GenBank/DDBJ databases">
        <title>Isolation and characterization of Sporomusa carbonis sp. nov., a carboxydotrophic hydrogenogen in the genus of Sporomusa isolated from a charcoal burning pile.</title>
        <authorList>
            <person name="Boeer T."/>
            <person name="Rosenbaum F."/>
            <person name="Eysell L."/>
            <person name="Mueller V."/>
            <person name="Daniel R."/>
            <person name="Poehlein A."/>
        </authorList>
    </citation>
    <scope>NUCLEOTIDE SEQUENCE [LARGE SCALE GENOMIC DNA]</scope>
    <source>
        <strain evidence="1">DSM 3132</strain>
    </source>
</reference>
<proteinExistence type="predicted"/>
<protein>
    <recommendedName>
        <fullName evidence="3">Acetyltransferase</fullName>
    </recommendedName>
</protein>
<accession>A0ABZ3J6C4</accession>
<gene>
    <name evidence="1" type="ORF">SPACI_036950</name>
</gene>
<evidence type="ECO:0000313" key="2">
    <source>
        <dbReference type="Proteomes" id="UP000216052"/>
    </source>
</evidence>
<dbReference type="EMBL" id="CP155571">
    <property type="protein sequence ID" value="XFO73588.1"/>
    <property type="molecule type" value="Genomic_DNA"/>
</dbReference>